<dbReference type="PANTHER" id="PTHR42812:SF5">
    <property type="entry name" value="ENDO-ARABINASE"/>
    <property type="match status" value="1"/>
</dbReference>
<dbReference type="EMBL" id="JTDK01000006">
    <property type="protein sequence ID" value="KHK99042.1"/>
    <property type="molecule type" value="Genomic_DNA"/>
</dbReference>
<evidence type="ECO:0000256" key="4">
    <source>
        <dbReference type="PIRSR" id="PIRSR606710-1"/>
    </source>
</evidence>
<evidence type="ECO:0000256" key="3">
    <source>
        <dbReference type="ARBA" id="ARBA00023295"/>
    </source>
</evidence>
<feature type="active site" description="Proton donor" evidence="4">
    <location>
        <position position="167"/>
    </location>
</feature>
<dbReference type="GO" id="GO:0005975">
    <property type="term" value="P:carbohydrate metabolic process"/>
    <property type="evidence" value="ECO:0007669"/>
    <property type="project" value="InterPro"/>
</dbReference>
<comment type="similarity">
    <text evidence="1 6">Belongs to the glycosyl hydrolase 43 family.</text>
</comment>
<gene>
    <name evidence="7" type="ORF">LK09_07870</name>
</gene>
<evidence type="ECO:0000313" key="7">
    <source>
        <dbReference type="EMBL" id="KHK99042.1"/>
    </source>
</evidence>
<organism evidence="7 8">
    <name type="scientific">Microbacterium mangrovi</name>
    <dbReference type="NCBI Taxonomy" id="1348253"/>
    <lineage>
        <taxon>Bacteria</taxon>
        <taxon>Bacillati</taxon>
        <taxon>Actinomycetota</taxon>
        <taxon>Actinomycetes</taxon>
        <taxon>Micrococcales</taxon>
        <taxon>Microbacteriaceae</taxon>
        <taxon>Microbacterium</taxon>
    </lineage>
</organism>
<evidence type="ECO:0000256" key="6">
    <source>
        <dbReference type="RuleBase" id="RU361187"/>
    </source>
</evidence>
<evidence type="ECO:0000256" key="1">
    <source>
        <dbReference type="ARBA" id="ARBA00009865"/>
    </source>
</evidence>
<comment type="caution">
    <text evidence="7">The sequence shown here is derived from an EMBL/GenBank/DDBJ whole genome shotgun (WGS) entry which is preliminary data.</text>
</comment>
<dbReference type="Proteomes" id="UP000031030">
    <property type="component" value="Unassembled WGS sequence"/>
</dbReference>
<evidence type="ECO:0000313" key="8">
    <source>
        <dbReference type="Proteomes" id="UP000031030"/>
    </source>
</evidence>
<feature type="site" description="Important for catalytic activity, responsible for pKa modulation of the active site Glu and correct orientation of both the proton donor and substrate" evidence="5">
    <location>
        <position position="113"/>
    </location>
</feature>
<protein>
    <submittedName>
        <fullName evidence="7">Beta-xylosidase</fullName>
    </submittedName>
</protein>
<dbReference type="Gene3D" id="2.60.120.200">
    <property type="match status" value="1"/>
</dbReference>
<feature type="active site" description="Proton acceptor" evidence="4">
    <location>
        <position position="4"/>
    </location>
</feature>
<dbReference type="PANTHER" id="PTHR42812">
    <property type="entry name" value="BETA-XYLOSIDASE"/>
    <property type="match status" value="1"/>
</dbReference>
<dbReference type="Pfam" id="PF04616">
    <property type="entry name" value="Glyco_hydro_43"/>
    <property type="match status" value="1"/>
</dbReference>
<keyword evidence="2 6" id="KW-0378">Hydrolase</keyword>
<keyword evidence="8" id="KW-1185">Reference proteome</keyword>
<dbReference type="InterPro" id="IPR006710">
    <property type="entry name" value="Glyco_hydro_43"/>
</dbReference>
<name>A0A0B2ABS3_9MICO</name>
<dbReference type="Gene3D" id="2.115.10.20">
    <property type="entry name" value="Glycosyl hydrolase domain, family 43"/>
    <property type="match status" value="1"/>
</dbReference>
<evidence type="ECO:0000256" key="2">
    <source>
        <dbReference type="ARBA" id="ARBA00022801"/>
    </source>
</evidence>
<dbReference type="AlphaFoldDB" id="A0A0B2ABS3"/>
<evidence type="ECO:0000256" key="5">
    <source>
        <dbReference type="PIRSR" id="PIRSR606710-2"/>
    </source>
</evidence>
<proteinExistence type="inferred from homology"/>
<dbReference type="GO" id="GO:0004553">
    <property type="term" value="F:hydrolase activity, hydrolyzing O-glycosyl compounds"/>
    <property type="evidence" value="ECO:0007669"/>
    <property type="project" value="InterPro"/>
</dbReference>
<dbReference type="STRING" id="1348253.LK09_07870"/>
<reference evidence="7 8" key="1">
    <citation type="submission" date="2014-11" db="EMBL/GenBank/DDBJ databases">
        <title>Genome sequence of Microbacterium mangrovi MUSC 115(T).</title>
        <authorList>
            <person name="Lee L.-H."/>
        </authorList>
    </citation>
    <scope>NUCLEOTIDE SEQUENCE [LARGE SCALE GENOMIC DNA]</scope>
    <source>
        <strain evidence="7 8">MUSC 115</strain>
    </source>
</reference>
<sequence length="476" mass="51746">MYPDPTICRVGDTYYLATSSFEYFPGAPIFRSDDLTSWTQIGHILTRRSQFRHAEGGPSQGIYGSTLRHHDGRFWFVTTNANEYEAGQLIFSAPDAAGPWSDPVYVPAAVGIDPDLAWDGDRCYLTWKRLSFSEGDLELVQAVIDLSTGEIGPVVQVWQGAGMTAPEGPHLYHVGEYWYLLLAEGGTERGHTVTVARSPHPSGPFEPSPDNPVFTHRSSGHPVQNAGHADLVETTDGDWAAVYLGVRSRGSIPGFHVLGRETFLAGVSWVDGWPVFDETRYQLGPADHAFEDDFSATVLDQRWVVAGGEPSNTVSVRPDGGLEFARAWRVGADLLCVRPRDLRWSAEADAEGDAALVLRIDDRHWYGVVVRDGVGRVEARIGDLDQTRGAVPVDDSVTLRIEAVSPGSLTVPLGHAGPDDIVLAIESSGTRHQLARLDGRYLSSEVASGFTGRMLALGSPSGEGVVRAVRYRPIGD</sequence>
<dbReference type="InterPro" id="IPR023296">
    <property type="entry name" value="Glyco_hydro_beta-prop_sf"/>
</dbReference>
<dbReference type="SUPFAM" id="SSF75005">
    <property type="entry name" value="Arabinanase/levansucrase/invertase"/>
    <property type="match status" value="1"/>
</dbReference>
<accession>A0A0B2ABS3</accession>
<dbReference type="CDD" id="cd18617">
    <property type="entry name" value="GH43_XynB-like"/>
    <property type="match status" value="1"/>
</dbReference>
<keyword evidence="3 6" id="KW-0326">Glycosidase</keyword>
<dbReference type="InterPro" id="IPR051795">
    <property type="entry name" value="Glycosyl_Hydrlase_43"/>
</dbReference>